<feature type="domain" description="Core" evidence="1">
    <location>
        <begin position="18"/>
        <end position="118"/>
    </location>
</feature>
<evidence type="ECO:0000313" key="3">
    <source>
        <dbReference type="Proteomes" id="UP000266389"/>
    </source>
</evidence>
<reference evidence="2 3" key="1">
    <citation type="journal article" date="2011" name="ISME J.">
        <title>Community ecology of hot spring cyanobacterial mats: predominant populations and their functional potential.</title>
        <authorList>
            <person name="Klatt C.G."/>
            <person name="Wood J.M."/>
            <person name="Rusch D.B."/>
            <person name="Bateson M.M."/>
            <person name="Hamamura N."/>
            <person name="Heidelberg J.F."/>
            <person name="Grossman A.R."/>
            <person name="Bhaya D."/>
            <person name="Cohan F.M."/>
            <person name="Kuhl M."/>
            <person name="Bryant D.A."/>
            <person name="Ward D.M."/>
        </authorList>
    </citation>
    <scope>NUCLEOTIDE SEQUENCE [LARGE SCALE GENOMIC DNA]</scope>
    <source>
        <strain evidence="2">OS</strain>
    </source>
</reference>
<dbReference type="InterPro" id="IPR016092">
    <property type="entry name" value="ATAP"/>
</dbReference>
<dbReference type="NCBIfam" id="TIGR00049">
    <property type="entry name" value="iron-sulfur cluster assembly accessory protein"/>
    <property type="match status" value="1"/>
</dbReference>
<dbReference type="PANTHER" id="PTHR47265:SF1">
    <property type="entry name" value="IRON-SULFUR ASSEMBLY PROTEIN ISCA, CHLOROPLASTIC"/>
    <property type="match status" value="1"/>
</dbReference>
<dbReference type="InterPro" id="IPR031108">
    <property type="entry name" value="IscA_plant_cyanobact"/>
</dbReference>
<organism evidence="2 3">
    <name type="scientific">Candidatus Thermochlorobacter aerophilus</name>
    <dbReference type="NCBI Taxonomy" id="1868324"/>
    <lineage>
        <taxon>Bacteria</taxon>
        <taxon>Pseudomonadati</taxon>
        <taxon>Chlorobiota</taxon>
        <taxon>Chlorobiia</taxon>
        <taxon>Chlorobiales</taxon>
        <taxon>Candidatus Thermochlorobacteriaceae</taxon>
        <taxon>Candidatus Thermochlorobacter</taxon>
    </lineage>
</organism>
<name>A0A395LYT9_9BACT</name>
<protein>
    <submittedName>
        <fullName evidence="2">Iron-sulfur cluster assembly accessory protein</fullName>
    </submittedName>
</protein>
<dbReference type="PROSITE" id="PS01152">
    <property type="entry name" value="HESB"/>
    <property type="match status" value="1"/>
</dbReference>
<gene>
    <name evidence="2" type="ORF">D0433_10190</name>
</gene>
<dbReference type="InterPro" id="IPR035903">
    <property type="entry name" value="HesB-like_dom_sf"/>
</dbReference>
<accession>A0A395LYT9</accession>
<dbReference type="GO" id="GO:0051537">
    <property type="term" value="F:2 iron, 2 sulfur cluster binding"/>
    <property type="evidence" value="ECO:0007669"/>
    <property type="project" value="UniProtKB-ARBA"/>
</dbReference>
<dbReference type="GO" id="GO:0016226">
    <property type="term" value="P:iron-sulfur cluster assembly"/>
    <property type="evidence" value="ECO:0007669"/>
    <property type="project" value="InterPro"/>
</dbReference>
<dbReference type="Gene3D" id="2.60.300.12">
    <property type="entry name" value="HesB-like domain"/>
    <property type="match status" value="1"/>
</dbReference>
<dbReference type="InterPro" id="IPR017870">
    <property type="entry name" value="FeS_cluster_insertion_CS"/>
</dbReference>
<sequence>MSSAAETLIDASVATSAINLTVGAANEVRRIMAENKIPEGYKLRVGVTGGGCSGLSYALGFDTQKENDDVYVTNGIEVIVDRRHLMYLNGVTIDYMDGLQGRGFTFNNPNAKKTCGCGSSFSA</sequence>
<dbReference type="SUPFAM" id="SSF89360">
    <property type="entry name" value="HesB-like domain"/>
    <property type="match status" value="1"/>
</dbReference>
<dbReference type="AlphaFoldDB" id="A0A395LYT9"/>
<comment type="caution">
    <text evidence="2">The sequence shown here is derived from an EMBL/GenBank/DDBJ whole genome shotgun (WGS) entry which is preliminary data.</text>
</comment>
<evidence type="ECO:0000259" key="1">
    <source>
        <dbReference type="Pfam" id="PF01521"/>
    </source>
</evidence>
<dbReference type="EMBL" id="PHFL01000061">
    <property type="protein sequence ID" value="RFM23591.1"/>
    <property type="molecule type" value="Genomic_DNA"/>
</dbReference>
<dbReference type="PANTHER" id="PTHR47265">
    <property type="entry name" value="IRON-SULFUR ASSEMBLY PROTEIN ISCA, CHLOROPLASTIC"/>
    <property type="match status" value="1"/>
</dbReference>
<dbReference type="Proteomes" id="UP000266389">
    <property type="component" value="Unassembled WGS sequence"/>
</dbReference>
<proteinExistence type="predicted"/>
<dbReference type="Pfam" id="PF01521">
    <property type="entry name" value="Fe-S_biosyn"/>
    <property type="match status" value="1"/>
</dbReference>
<dbReference type="InterPro" id="IPR000361">
    <property type="entry name" value="ATAP_core_dom"/>
</dbReference>
<evidence type="ECO:0000313" key="2">
    <source>
        <dbReference type="EMBL" id="RFM23591.1"/>
    </source>
</evidence>